<feature type="transmembrane region" description="Helical" evidence="1">
    <location>
        <begin position="42"/>
        <end position="67"/>
    </location>
</feature>
<protein>
    <submittedName>
        <fullName evidence="2">Uncharacterized protein</fullName>
    </submittedName>
</protein>
<accession>A0A849HVZ5</accession>
<keyword evidence="1" id="KW-0472">Membrane</keyword>
<feature type="transmembrane region" description="Helical" evidence="1">
    <location>
        <begin position="12"/>
        <end position="36"/>
    </location>
</feature>
<dbReference type="PANTHER" id="PTHR43044:SF1">
    <property type="entry name" value="QUINOL:CYTOCHROME C OXIDOREDUCTASE QUINONE-BINDING SUBUNIT 2"/>
    <property type="match status" value="1"/>
</dbReference>
<feature type="transmembrane region" description="Helical" evidence="1">
    <location>
        <begin position="189"/>
        <end position="209"/>
    </location>
</feature>
<keyword evidence="3" id="KW-1185">Reference proteome</keyword>
<feature type="transmembrane region" description="Helical" evidence="1">
    <location>
        <begin position="221"/>
        <end position="243"/>
    </location>
</feature>
<sequence>MSGTDQGRAGPVSWARVAIIVACGAAASALGFLLPSGLALEAWFLAFVTGSGLAVGSLGVLMLGHILGEHWLDPVRSEAEAAARTVPLLALFALPLSARLPELYPWLADPDTAGLGELRRAVLLPDMIVLRAALYLTVWSALAYWITGTRHPWRASAIGLALLALTAMAAAGDWIMAREPRWQSGLFPFAFVLTQLLAALAGGIFLSLLRGESPASHRMVSLERALVTLMLLAIWTWFAQFLVVWLANLPGEAAWYLRRAGSWLLPLGAAAAALGLALVLLIPAGVGRWRMLAGSALSLVAYGLKMLWLLRPAALEPALTLWDLLVPPGLAILWGLWFAAAHRRRPTFHSERHGEEAPASG</sequence>
<gene>
    <name evidence="2" type="ORF">HJG44_04795</name>
</gene>
<comment type="caution">
    <text evidence="2">The sequence shown here is derived from an EMBL/GenBank/DDBJ whole genome shotgun (WGS) entry which is preliminary data.</text>
</comment>
<dbReference type="Proteomes" id="UP000564885">
    <property type="component" value="Unassembled WGS sequence"/>
</dbReference>
<keyword evidence="1" id="KW-0812">Transmembrane</keyword>
<dbReference type="RefSeq" id="WP_171217144.1">
    <property type="nucleotide sequence ID" value="NZ_JABEPP010000001.1"/>
</dbReference>
<dbReference type="PANTHER" id="PTHR43044">
    <property type="match status" value="1"/>
</dbReference>
<reference evidence="2 3" key="1">
    <citation type="submission" date="2020-04" db="EMBL/GenBank/DDBJ databases">
        <title>Enterovirga sp. isolate from soil.</title>
        <authorList>
            <person name="Chea S."/>
            <person name="Kim D.-U."/>
        </authorList>
    </citation>
    <scope>NUCLEOTIDE SEQUENCE [LARGE SCALE GENOMIC DNA]</scope>
    <source>
        <strain evidence="2 3">DB1703</strain>
    </source>
</reference>
<feature type="transmembrane region" description="Helical" evidence="1">
    <location>
        <begin position="128"/>
        <end position="146"/>
    </location>
</feature>
<organism evidence="2 3">
    <name type="scientific">Enterovirga aerilata</name>
    <dbReference type="NCBI Taxonomy" id="2730920"/>
    <lineage>
        <taxon>Bacteria</taxon>
        <taxon>Pseudomonadati</taxon>
        <taxon>Pseudomonadota</taxon>
        <taxon>Alphaproteobacteria</taxon>
        <taxon>Hyphomicrobiales</taxon>
        <taxon>Methylobacteriaceae</taxon>
        <taxon>Enterovirga</taxon>
    </lineage>
</organism>
<feature type="transmembrane region" description="Helical" evidence="1">
    <location>
        <begin position="263"/>
        <end position="282"/>
    </location>
</feature>
<proteinExistence type="predicted"/>
<dbReference type="EMBL" id="JABEPP010000001">
    <property type="protein sequence ID" value="NNM71716.1"/>
    <property type="molecule type" value="Genomic_DNA"/>
</dbReference>
<keyword evidence="1" id="KW-1133">Transmembrane helix</keyword>
<dbReference type="AlphaFoldDB" id="A0A849HVZ5"/>
<feature type="transmembrane region" description="Helical" evidence="1">
    <location>
        <begin position="289"/>
        <end position="309"/>
    </location>
</feature>
<evidence type="ECO:0000256" key="1">
    <source>
        <dbReference type="SAM" id="Phobius"/>
    </source>
</evidence>
<feature type="transmembrane region" description="Helical" evidence="1">
    <location>
        <begin position="88"/>
        <end position="108"/>
    </location>
</feature>
<evidence type="ECO:0000313" key="3">
    <source>
        <dbReference type="Proteomes" id="UP000564885"/>
    </source>
</evidence>
<feature type="transmembrane region" description="Helical" evidence="1">
    <location>
        <begin position="321"/>
        <end position="340"/>
    </location>
</feature>
<evidence type="ECO:0000313" key="2">
    <source>
        <dbReference type="EMBL" id="NNM71716.1"/>
    </source>
</evidence>
<feature type="transmembrane region" description="Helical" evidence="1">
    <location>
        <begin position="158"/>
        <end position="177"/>
    </location>
</feature>
<name>A0A849HVZ5_9HYPH</name>